<evidence type="ECO:0000256" key="4">
    <source>
        <dbReference type="ARBA" id="ARBA00014053"/>
    </source>
</evidence>
<feature type="region of interest" description="Disordered" evidence="9">
    <location>
        <begin position="367"/>
        <end position="453"/>
    </location>
</feature>
<feature type="compositionally biased region" description="Low complexity" evidence="9">
    <location>
        <begin position="435"/>
        <end position="453"/>
    </location>
</feature>
<dbReference type="AlphaFoldDB" id="A0A139AQP8"/>
<comment type="subcellular location">
    <subcellularLocation>
        <location evidence="1">Cytoplasm</location>
        <location evidence="1">Cytoskeleton</location>
        <location evidence="1">Microtubule organizing center</location>
        <location evidence="1">Centrosome</location>
        <location evidence="1">Centriole</location>
    </subcellularLocation>
    <subcellularLocation>
        <location evidence="3">Cytoplasm</location>
        <location evidence="3">Cytoskeleton</location>
        <location evidence="3">Spindle pole</location>
    </subcellularLocation>
    <subcellularLocation>
        <location evidence="2">Midbody</location>
    </subcellularLocation>
</comment>
<reference evidence="11 12" key="1">
    <citation type="journal article" date="2015" name="Genome Biol. Evol.">
        <title>Phylogenomic analyses indicate that early fungi evolved digesting cell walls of algal ancestors of land plants.</title>
        <authorList>
            <person name="Chang Y."/>
            <person name="Wang S."/>
            <person name="Sekimoto S."/>
            <person name="Aerts A.L."/>
            <person name="Choi C."/>
            <person name="Clum A."/>
            <person name="LaButti K.M."/>
            <person name="Lindquist E.A."/>
            <person name="Yee Ngan C."/>
            <person name="Ohm R.A."/>
            <person name="Salamov A.A."/>
            <person name="Grigoriev I.V."/>
            <person name="Spatafora J.W."/>
            <person name="Berbee M.L."/>
        </authorList>
    </citation>
    <scope>NUCLEOTIDE SEQUENCE [LARGE SCALE GENOMIC DNA]</scope>
    <source>
        <strain evidence="11 12">JEL478</strain>
    </source>
</reference>
<sequence>MATGDLRGNLVKLQSELKSLGHNGTLDHLGLSRGDPVAFLPLIHWILLDSTAVLARHFASNNHELAGRRDMRFMEAVYKLCRDEFGYRPALSRDQFFGMGFAERKILFVVDLCVKSKQLASDLVKGVLAPATSSAASLTGSMNGSNNSAFSAALSKAGAGAGAGVGGALLDRRDRDRTFAKPDALTNAGALTSYADSHKHSPDYHSTAISDRSAKGTNGAASSFAVPPSPPSSSAHPHPSRFNDTTEDRDLSFFASTRPLSVVSSRGTVVSGTHRNADTRGGGSDRSAHANATPQPQSSDVSTSRTIANGARHVKQHSGSAGRMDRPHSSTPGEDHGRAAQFQTFPRSYGGEFGTSGASASFLAESNPQATHVVSRGTARSGSQRSSLHGGSPGLYTPPQEIMSNPSVPTASSHYGVLDSHGAGPTLGSPRHPSFRPASIPSPISPTLSLTSRPPSWCSDVSASVLSHPPSRHMTQEAWNYHVTGQFTSPDGTPNHRDAVRERSEIRVLSRVDTSTSTATSAMSKEACEGEELHRANRQVVLEDNGKGEVVDLLRKMLADNKKMFAEYQRMQVDNESLRELLTSSMTKLGARLDTLERQMETLASRSGVMSTIGRTDSDAQSWVEQLSFENPSSPIVTATASIDSRDQECINSSPATTTSGTALNRSIQDDANRGHDAANIIEPLARVGRKLQATTTFLKEKSGRV</sequence>
<proteinExistence type="predicted"/>
<feature type="compositionally biased region" description="Low complexity" evidence="9">
    <location>
        <begin position="220"/>
        <end position="237"/>
    </location>
</feature>
<name>A0A139AQP8_GONPJ</name>
<protein>
    <recommendedName>
        <fullName evidence="4">Centrosomal protein of 44 kDa</fullName>
    </recommendedName>
</protein>
<evidence type="ECO:0000256" key="8">
    <source>
        <dbReference type="ARBA" id="ARBA00046235"/>
    </source>
</evidence>
<feature type="region of interest" description="Disordered" evidence="9">
    <location>
        <begin position="263"/>
        <end position="338"/>
    </location>
</feature>
<dbReference type="GO" id="GO:0000922">
    <property type="term" value="C:spindle pole"/>
    <property type="evidence" value="ECO:0007669"/>
    <property type="project" value="UniProtKB-SubCell"/>
</dbReference>
<evidence type="ECO:0000256" key="9">
    <source>
        <dbReference type="SAM" id="MobiDB-lite"/>
    </source>
</evidence>
<dbReference type="Pfam" id="PF15007">
    <property type="entry name" value="CEP44"/>
    <property type="match status" value="1"/>
</dbReference>
<evidence type="ECO:0000256" key="1">
    <source>
        <dbReference type="ARBA" id="ARBA00004114"/>
    </source>
</evidence>
<feature type="compositionally biased region" description="Polar residues" evidence="9">
    <location>
        <begin position="402"/>
        <end position="413"/>
    </location>
</feature>
<evidence type="ECO:0000256" key="2">
    <source>
        <dbReference type="ARBA" id="ARBA00004214"/>
    </source>
</evidence>
<dbReference type="PANTHER" id="PTHR31477:SF1">
    <property type="entry name" value="CENTROSOMAL PROTEIN OF 44 KDA"/>
    <property type="match status" value="1"/>
</dbReference>
<evidence type="ECO:0000256" key="7">
    <source>
        <dbReference type="ARBA" id="ARBA00023212"/>
    </source>
</evidence>
<feature type="compositionally biased region" description="Low complexity" evidence="9">
    <location>
        <begin position="263"/>
        <end position="273"/>
    </location>
</feature>
<evidence type="ECO:0000313" key="12">
    <source>
        <dbReference type="Proteomes" id="UP000070544"/>
    </source>
</evidence>
<feature type="region of interest" description="Disordered" evidence="9">
    <location>
        <begin position="650"/>
        <end position="675"/>
    </location>
</feature>
<keyword evidence="5" id="KW-0963">Cytoplasm</keyword>
<gene>
    <name evidence="11" type="ORF">M427DRAFT_67443</name>
</gene>
<feature type="compositionally biased region" description="Basic and acidic residues" evidence="9">
    <location>
        <begin position="323"/>
        <end position="338"/>
    </location>
</feature>
<comment type="function">
    <text evidence="8">Centriole-enriched microtubule-binding protein involved in centriole biogenesis. In collaboration with CEP295 and POC1B, is required for the centriole-to-centrosome conversion by ensuring the formation of bona fide centriole wall. Functions as a linker component that maintains centrosome cohesion. Associates with CROCC and regulates its stability and localization to the centrosome.</text>
</comment>
<evidence type="ECO:0000313" key="11">
    <source>
        <dbReference type="EMBL" id="KXS18815.1"/>
    </source>
</evidence>
<dbReference type="GO" id="GO:0030496">
    <property type="term" value="C:midbody"/>
    <property type="evidence" value="ECO:0007669"/>
    <property type="project" value="UniProtKB-SubCell"/>
</dbReference>
<keyword evidence="6" id="KW-0175">Coiled coil</keyword>
<dbReference type="OrthoDB" id="259598at2759"/>
<dbReference type="GO" id="GO:0005814">
    <property type="term" value="C:centriole"/>
    <property type="evidence" value="ECO:0007669"/>
    <property type="project" value="UniProtKB-SubCell"/>
</dbReference>
<dbReference type="STRING" id="1344416.A0A139AQP8"/>
<feature type="compositionally biased region" description="Polar residues" evidence="9">
    <location>
        <begin position="367"/>
        <end position="389"/>
    </location>
</feature>
<feature type="domain" description="Centrosomal CEP44" evidence="10">
    <location>
        <begin position="5"/>
        <end position="113"/>
    </location>
</feature>
<dbReference type="InterPro" id="IPR029157">
    <property type="entry name" value="CEP44_CC"/>
</dbReference>
<feature type="compositionally biased region" description="Polar residues" evidence="9">
    <location>
        <begin position="290"/>
        <end position="307"/>
    </location>
</feature>
<feature type="compositionally biased region" description="Polar residues" evidence="9">
    <location>
        <begin position="650"/>
        <end position="667"/>
    </location>
</feature>
<evidence type="ECO:0000256" key="3">
    <source>
        <dbReference type="ARBA" id="ARBA00004647"/>
    </source>
</evidence>
<dbReference type="Proteomes" id="UP000070544">
    <property type="component" value="Unassembled WGS sequence"/>
</dbReference>
<keyword evidence="12" id="KW-1185">Reference proteome</keyword>
<keyword evidence="7" id="KW-0206">Cytoskeleton</keyword>
<organism evidence="11 12">
    <name type="scientific">Gonapodya prolifera (strain JEL478)</name>
    <name type="common">Monoblepharis prolifera</name>
    <dbReference type="NCBI Taxonomy" id="1344416"/>
    <lineage>
        <taxon>Eukaryota</taxon>
        <taxon>Fungi</taxon>
        <taxon>Fungi incertae sedis</taxon>
        <taxon>Chytridiomycota</taxon>
        <taxon>Chytridiomycota incertae sedis</taxon>
        <taxon>Monoblepharidomycetes</taxon>
        <taxon>Monoblepharidales</taxon>
        <taxon>Gonapodyaceae</taxon>
        <taxon>Gonapodya</taxon>
    </lineage>
</organism>
<dbReference type="EMBL" id="KQ965740">
    <property type="protein sequence ID" value="KXS18815.1"/>
    <property type="molecule type" value="Genomic_DNA"/>
</dbReference>
<evidence type="ECO:0000259" key="10">
    <source>
        <dbReference type="Pfam" id="PF15007"/>
    </source>
</evidence>
<accession>A0A139AQP8</accession>
<evidence type="ECO:0000256" key="6">
    <source>
        <dbReference type="ARBA" id="ARBA00023054"/>
    </source>
</evidence>
<dbReference type="InterPro" id="IPR033603">
    <property type="entry name" value="CEP44"/>
</dbReference>
<dbReference type="PANTHER" id="PTHR31477">
    <property type="entry name" value="CENTROSOMAL PROTEIN OF 44 KDA"/>
    <property type="match status" value="1"/>
</dbReference>
<feature type="region of interest" description="Disordered" evidence="9">
    <location>
        <begin position="195"/>
        <end position="246"/>
    </location>
</feature>
<evidence type="ECO:0000256" key="5">
    <source>
        <dbReference type="ARBA" id="ARBA00022490"/>
    </source>
</evidence>